<protein>
    <submittedName>
        <fullName evidence="3">Type II toxin-antitoxin system prevent-host-death family antitoxin</fullName>
    </submittedName>
</protein>
<comment type="caution">
    <text evidence="3">The sequence shown here is derived from an EMBL/GenBank/DDBJ whole genome shotgun (WGS) entry which is preliminary data.</text>
</comment>
<dbReference type="EMBL" id="VUMY01000002">
    <property type="protein sequence ID" value="MST48882.1"/>
    <property type="molecule type" value="Genomic_DNA"/>
</dbReference>
<gene>
    <name evidence="3" type="ORF">FYJ63_01200</name>
</gene>
<comment type="similarity">
    <text evidence="1">Belongs to the phD/YefM antitoxin family.</text>
</comment>
<dbReference type="SUPFAM" id="SSF143120">
    <property type="entry name" value="YefM-like"/>
    <property type="match status" value="1"/>
</dbReference>
<dbReference type="Proteomes" id="UP000442535">
    <property type="component" value="Unassembled WGS sequence"/>
</dbReference>
<evidence type="ECO:0000256" key="1">
    <source>
        <dbReference type="ARBA" id="ARBA00009981"/>
    </source>
</evidence>
<dbReference type="InterPro" id="IPR036165">
    <property type="entry name" value="YefM-like_sf"/>
</dbReference>
<dbReference type="AlphaFoldDB" id="A0A7K0K073"/>
<dbReference type="RefSeq" id="WP_154543001.1">
    <property type="nucleotide sequence ID" value="NZ_VUMY01000002.1"/>
</dbReference>
<reference evidence="3 4" key="1">
    <citation type="submission" date="2019-08" db="EMBL/GenBank/DDBJ databases">
        <title>In-depth cultivation of the pig gut microbiome towards novel bacterial diversity and tailored functional studies.</title>
        <authorList>
            <person name="Wylensek D."/>
            <person name="Hitch T.C.A."/>
            <person name="Clavel T."/>
        </authorList>
    </citation>
    <scope>NUCLEOTIDE SEQUENCE [LARGE SCALE GENOMIC DNA]</scope>
    <source>
        <strain evidence="3 4">RF-GAM-744-WT-7</strain>
    </source>
</reference>
<evidence type="ECO:0000313" key="4">
    <source>
        <dbReference type="Proteomes" id="UP000442535"/>
    </source>
</evidence>
<evidence type="ECO:0000256" key="2">
    <source>
        <dbReference type="SAM" id="MobiDB-lite"/>
    </source>
</evidence>
<sequence>MNAIAAAELNETATKGADDGPLMITSGGKPAYVLLSINDYKEMRRAEADAFLERMRMDEDFEVDFSPANKEPTVRAADFGEDE</sequence>
<name>A0A7K0K073_9ACTO</name>
<organism evidence="3 4">
    <name type="scientific">Mobiluncus porci</name>
    <dbReference type="NCBI Taxonomy" id="2652278"/>
    <lineage>
        <taxon>Bacteria</taxon>
        <taxon>Bacillati</taxon>
        <taxon>Actinomycetota</taxon>
        <taxon>Actinomycetes</taxon>
        <taxon>Actinomycetales</taxon>
        <taxon>Actinomycetaceae</taxon>
        <taxon>Mobiluncus</taxon>
    </lineage>
</organism>
<accession>A0A7K0K073</accession>
<evidence type="ECO:0000313" key="3">
    <source>
        <dbReference type="EMBL" id="MST48882.1"/>
    </source>
</evidence>
<dbReference type="NCBIfam" id="TIGR01552">
    <property type="entry name" value="phd_fam"/>
    <property type="match status" value="1"/>
</dbReference>
<feature type="region of interest" description="Disordered" evidence="2">
    <location>
        <begin position="63"/>
        <end position="83"/>
    </location>
</feature>
<keyword evidence="4" id="KW-1185">Reference proteome</keyword>
<proteinExistence type="inferred from homology"/>